<dbReference type="RefSeq" id="XP_064683263.1">
    <property type="nucleotide sequence ID" value="XM_064830761.1"/>
</dbReference>
<feature type="region of interest" description="Disordered" evidence="1">
    <location>
        <begin position="125"/>
        <end position="155"/>
    </location>
</feature>
<accession>A0AAN7DGI7</accession>
<evidence type="ECO:0000256" key="1">
    <source>
        <dbReference type="SAM" id="MobiDB-lite"/>
    </source>
</evidence>
<comment type="caution">
    <text evidence="3">The sequence shown here is derived from an EMBL/GenBank/DDBJ whole genome shotgun (WGS) entry which is preliminary data.</text>
</comment>
<keyword evidence="4" id="KW-1185">Reference proteome</keyword>
<dbReference type="GeneID" id="89955258"/>
<dbReference type="AlphaFoldDB" id="A0AAN7DGI7"/>
<evidence type="ECO:0000256" key="2">
    <source>
        <dbReference type="SAM" id="SignalP"/>
    </source>
</evidence>
<feature type="signal peptide" evidence="2">
    <location>
        <begin position="1"/>
        <end position="20"/>
    </location>
</feature>
<name>A0AAN7DGI7_9FUNG</name>
<reference evidence="3 4" key="1">
    <citation type="submission" date="2022-11" db="EMBL/GenBank/DDBJ databases">
        <title>Mucor velutinosus strain NIH1002 WGS.</title>
        <authorList>
            <person name="Subramanian P."/>
            <person name="Mullikin J.C."/>
            <person name="Segre J.A."/>
            <person name="Zelazny A.M."/>
        </authorList>
    </citation>
    <scope>NUCLEOTIDE SEQUENCE [LARGE SCALE GENOMIC DNA]</scope>
    <source>
        <strain evidence="3 4">NIH1002</strain>
    </source>
</reference>
<dbReference type="PROSITE" id="PS51257">
    <property type="entry name" value="PROKAR_LIPOPROTEIN"/>
    <property type="match status" value="1"/>
</dbReference>
<dbReference type="Proteomes" id="UP001304243">
    <property type="component" value="Unassembled WGS sequence"/>
</dbReference>
<keyword evidence="2" id="KW-0732">Signal</keyword>
<proteinExistence type="predicted"/>
<evidence type="ECO:0000313" key="3">
    <source>
        <dbReference type="EMBL" id="KAK4516597.1"/>
    </source>
</evidence>
<evidence type="ECO:0000313" key="4">
    <source>
        <dbReference type="Proteomes" id="UP001304243"/>
    </source>
</evidence>
<dbReference type="EMBL" id="JASEJX010000014">
    <property type="protein sequence ID" value="KAK4516597.1"/>
    <property type="molecule type" value="Genomic_DNA"/>
</dbReference>
<sequence length="178" mass="17725">MKFSSAIFLGLGLFVASCSAACNCKAADQACLDKCVIAANSCIVKCENRGDSCQEACITSNWPSAMPKAQKDILADASNSTSSAADGATTTGATMSATASMSASVSTYPSTLSGGSTIMVTSTMSTKPTSSLAGGKSDGSNTPKNNMDNSNTSGSNKQAVLGWSVALAGVVGAASWMA</sequence>
<organism evidence="3 4">
    <name type="scientific">Mucor velutinosus</name>
    <dbReference type="NCBI Taxonomy" id="708070"/>
    <lineage>
        <taxon>Eukaryota</taxon>
        <taxon>Fungi</taxon>
        <taxon>Fungi incertae sedis</taxon>
        <taxon>Mucoromycota</taxon>
        <taxon>Mucoromycotina</taxon>
        <taxon>Mucoromycetes</taxon>
        <taxon>Mucorales</taxon>
        <taxon>Mucorineae</taxon>
        <taxon>Mucoraceae</taxon>
        <taxon>Mucor</taxon>
    </lineage>
</organism>
<protein>
    <submittedName>
        <fullName evidence="3">Uncharacterized protein</fullName>
    </submittedName>
</protein>
<feature type="chain" id="PRO_5042821441" evidence="2">
    <location>
        <begin position="21"/>
        <end position="178"/>
    </location>
</feature>
<gene>
    <name evidence="3" type="ORF">ATC70_011572</name>
</gene>